<dbReference type="EMBL" id="MT144033">
    <property type="protein sequence ID" value="QJA47135.1"/>
    <property type="molecule type" value="Genomic_DNA"/>
</dbReference>
<dbReference type="EMBL" id="MT142298">
    <property type="protein sequence ID" value="QJA77728.1"/>
    <property type="molecule type" value="Genomic_DNA"/>
</dbReference>
<dbReference type="EMBL" id="MT141206">
    <property type="protein sequence ID" value="QJA56222.1"/>
    <property type="molecule type" value="Genomic_DNA"/>
</dbReference>
<accession>A0A6H1ZIN6</accession>
<reference evidence="1" key="1">
    <citation type="submission" date="2020-03" db="EMBL/GenBank/DDBJ databases">
        <title>The deep terrestrial virosphere.</title>
        <authorList>
            <person name="Holmfeldt K."/>
            <person name="Nilsson E."/>
            <person name="Simone D."/>
            <person name="Lopez-Fernandez M."/>
            <person name="Wu X."/>
            <person name="de Brujin I."/>
            <person name="Lundin D."/>
            <person name="Andersson A."/>
            <person name="Bertilsson S."/>
            <person name="Dopson M."/>
        </authorList>
    </citation>
    <scope>NUCLEOTIDE SEQUENCE</scope>
    <source>
        <strain evidence="3">MM415A01235</strain>
        <strain evidence="2">MM415B01897</strain>
        <strain evidence="1">TM448A00611</strain>
        <strain evidence="4">TM448B01042</strain>
    </source>
</reference>
<protein>
    <submittedName>
        <fullName evidence="1">Putative head decoration protein</fullName>
    </submittedName>
</protein>
<dbReference type="EMBL" id="MT144693">
    <property type="protein sequence ID" value="QJH97595.1"/>
    <property type="molecule type" value="Genomic_DNA"/>
</dbReference>
<name>A0A6H1ZIN6_9ZZZZ</name>
<evidence type="ECO:0000313" key="3">
    <source>
        <dbReference type="EMBL" id="QJA77728.1"/>
    </source>
</evidence>
<dbReference type="AlphaFoldDB" id="A0A6H1ZIN6"/>
<proteinExistence type="predicted"/>
<sequence>MSINSAKQIVPGLAFESGGELDLQNAKALARVQVKTADYTVLETDSGTTFTTYGDTGAIIFTLPTNPKKGLNYRFIQSTDQDLTITAGTADTLITYNNLLADGVATSTASHQIGAVIEVLADGNAFHAWCTSGHTFTVVDI</sequence>
<evidence type="ECO:0000313" key="2">
    <source>
        <dbReference type="EMBL" id="QJA56222.1"/>
    </source>
</evidence>
<evidence type="ECO:0000313" key="1">
    <source>
        <dbReference type="EMBL" id="QJA47135.1"/>
    </source>
</evidence>
<organism evidence="1">
    <name type="scientific">viral metagenome</name>
    <dbReference type="NCBI Taxonomy" id="1070528"/>
    <lineage>
        <taxon>unclassified sequences</taxon>
        <taxon>metagenomes</taxon>
        <taxon>organismal metagenomes</taxon>
    </lineage>
</organism>
<gene>
    <name evidence="3" type="ORF">MM415A01235_0016</name>
    <name evidence="2" type="ORF">MM415B01897_0015</name>
    <name evidence="1" type="ORF">TM448A00611_0004</name>
    <name evidence="4" type="ORF">TM448B01042_0004</name>
</gene>
<evidence type="ECO:0000313" key="4">
    <source>
        <dbReference type="EMBL" id="QJH97595.1"/>
    </source>
</evidence>